<feature type="domain" description="DUF632" evidence="3">
    <location>
        <begin position="132"/>
        <end position="442"/>
    </location>
</feature>
<feature type="compositionally biased region" description="Basic and acidic residues" evidence="2">
    <location>
        <begin position="84"/>
        <end position="120"/>
    </location>
</feature>
<dbReference type="InterPro" id="IPR006868">
    <property type="entry name" value="DUF630"/>
</dbReference>
<proteinExistence type="predicted"/>
<comment type="caution">
    <text evidence="5">The sequence shown here is derived from an EMBL/GenBank/DDBJ whole genome shotgun (WGS) entry which is preliminary data.</text>
</comment>
<dbReference type="Proteomes" id="UP000290289">
    <property type="component" value="Chromosome 10"/>
</dbReference>
<organism evidence="5 6">
    <name type="scientific">Malus domestica</name>
    <name type="common">Apple</name>
    <name type="synonym">Pyrus malus</name>
    <dbReference type="NCBI Taxonomy" id="3750"/>
    <lineage>
        <taxon>Eukaryota</taxon>
        <taxon>Viridiplantae</taxon>
        <taxon>Streptophyta</taxon>
        <taxon>Embryophyta</taxon>
        <taxon>Tracheophyta</taxon>
        <taxon>Spermatophyta</taxon>
        <taxon>Magnoliopsida</taxon>
        <taxon>eudicotyledons</taxon>
        <taxon>Gunneridae</taxon>
        <taxon>Pentapetalae</taxon>
        <taxon>rosids</taxon>
        <taxon>fabids</taxon>
        <taxon>Rosales</taxon>
        <taxon>Rosaceae</taxon>
        <taxon>Amygdaloideae</taxon>
        <taxon>Maleae</taxon>
        <taxon>Malus</taxon>
    </lineage>
</organism>
<feature type="coiled-coil region" evidence="1">
    <location>
        <begin position="154"/>
        <end position="181"/>
    </location>
</feature>
<protein>
    <recommendedName>
        <fullName evidence="7">DUF632 domain-containing protein</fullName>
    </recommendedName>
</protein>
<evidence type="ECO:0008006" key="7">
    <source>
        <dbReference type="Google" id="ProtNLM"/>
    </source>
</evidence>
<keyword evidence="6" id="KW-1185">Reference proteome</keyword>
<dbReference type="Pfam" id="PF04782">
    <property type="entry name" value="DUF632"/>
    <property type="match status" value="1"/>
</dbReference>
<dbReference type="AlphaFoldDB" id="A0A498IX84"/>
<feature type="coiled-coil region" evidence="1">
    <location>
        <begin position="476"/>
        <end position="503"/>
    </location>
</feature>
<feature type="region of interest" description="Disordered" evidence="2">
    <location>
        <begin position="68"/>
        <end position="124"/>
    </location>
</feature>
<feature type="compositionally biased region" description="Low complexity" evidence="2">
    <location>
        <begin position="72"/>
        <end position="81"/>
    </location>
</feature>
<feature type="domain" description="DUF630" evidence="4">
    <location>
        <begin position="6"/>
        <end position="59"/>
    </location>
</feature>
<evidence type="ECO:0000256" key="1">
    <source>
        <dbReference type="SAM" id="Coils"/>
    </source>
</evidence>
<evidence type="ECO:0000256" key="2">
    <source>
        <dbReference type="SAM" id="MobiDB-lite"/>
    </source>
</evidence>
<evidence type="ECO:0000259" key="3">
    <source>
        <dbReference type="Pfam" id="PF04782"/>
    </source>
</evidence>
<dbReference type="STRING" id="3750.A0A498IX84"/>
<evidence type="ECO:0000259" key="4">
    <source>
        <dbReference type="Pfam" id="PF04783"/>
    </source>
</evidence>
<evidence type="ECO:0000313" key="6">
    <source>
        <dbReference type="Proteomes" id="UP000290289"/>
    </source>
</evidence>
<dbReference type="PANTHER" id="PTHR21450">
    <property type="entry name" value="PROTEIN ALTERED PHOSPHATE STARVATION RESPONSE 1"/>
    <property type="match status" value="1"/>
</dbReference>
<reference evidence="5 6" key="1">
    <citation type="submission" date="2018-10" db="EMBL/GenBank/DDBJ databases">
        <title>A high-quality apple genome assembly.</title>
        <authorList>
            <person name="Hu J."/>
        </authorList>
    </citation>
    <scope>NUCLEOTIDE SEQUENCE [LARGE SCALE GENOMIC DNA]</scope>
    <source>
        <strain evidence="6">cv. HFTH1</strain>
        <tissue evidence="5">Young leaf</tissue>
    </source>
</reference>
<dbReference type="Pfam" id="PF04783">
    <property type="entry name" value="DUF630"/>
    <property type="match status" value="1"/>
</dbReference>
<sequence length="577" mass="65900">MGGTASTSKVTGVSEQNDPLWLCGQRKDALELAIKRRSLFVDALCKYNRSLYEVAIALRIANVHSQTKDCSSSDSISSMSSAKVNREKVGEETRHLKEEEGNVETQRRSGDESSEKREGNLSDYDVGQGRELVEALKDVEEYFIKAYESGLEVSKMLDANMDQIQSSVEEIEEKSNKLERSLTTRNHPNKLMRSLPLKRSTSYRCSSKSVHKSSSRASSKYYFNSGISEGNGAKTFMGHSFTLRELHEQVKILHKTMMATEESRKELKELQKEKKREGVLKGTRDSTGAGIAKLEARIKVFEKEEEVQYSEIHRLTDKEMKPQLVALFHCLMRNMRIVSEYHDAQTRIMKTVKVPDGVFCSDSHQLTTYSKLEAEIPKWCACFTSYVSSLKAYVESLNDGLFKFAAANNDKPSLYHHWLVCLNKLPYKDVTSAMTEFGNDVRELMIQQGEEHKLQKTVDKLSRKIHENSKKEHLKKKVDEGKKEQLIEEKRQVEKKLKAEKLKTRHFAESGFQEGFSKVFEYLANYSSGATEMYDGLIAFDGDACVGIDDESNSNSSEHVRWMYRHTINDKIKNEDI</sequence>
<dbReference type="InterPro" id="IPR006867">
    <property type="entry name" value="DUF632"/>
</dbReference>
<dbReference type="EMBL" id="RDQH01000336">
    <property type="protein sequence ID" value="RXH86917.1"/>
    <property type="molecule type" value="Genomic_DNA"/>
</dbReference>
<dbReference type="PANTHER" id="PTHR21450:SF17">
    <property type="entry name" value="OS09G0542500 PROTEIN"/>
    <property type="match status" value="1"/>
</dbReference>
<name>A0A498IX84_MALDO</name>
<keyword evidence="1" id="KW-0175">Coiled coil</keyword>
<gene>
    <name evidence="5" type="ORF">DVH24_022190</name>
</gene>
<accession>A0A498IX84</accession>
<evidence type="ECO:0000313" key="5">
    <source>
        <dbReference type="EMBL" id="RXH86917.1"/>
    </source>
</evidence>